<dbReference type="PANTHER" id="PTHR23324:SF83">
    <property type="entry name" value="SEC14-LIKE PROTEIN 2"/>
    <property type="match status" value="1"/>
</dbReference>
<evidence type="ECO:0000313" key="4">
    <source>
        <dbReference type="Proteomes" id="UP000708208"/>
    </source>
</evidence>
<evidence type="ECO:0000313" key="3">
    <source>
        <dbReference type="EMBL" id="CAG7829995.1"/>
    </source>
</evidence>
<protein>
    <recommendedName>
        <fullName evidence="2">CRAL-TRIO domain-containing protein</fullName>
    </recommendedName>
</protein>
<dbReference type="PANTHER" id="PTHR23324">
    <property type="entry name" value="SEC14 RELATED PROTEIN"/>
    <property type="match status" value="1"/>
</dbReference>
<comment type="caution">
    <text evidence="3">The sequence shown here is derived from an EMBL/GenBank/DDBJ whole genome shotgun (WGS) entry which is preliminary data.</text>
</comment>
<keyword evidence="4" id="KW-1185">Reference proteome</keyword>
<dbReference type="CDD" id="cd00170">
    <property type="entry name" value="SEC14"/>
    <property type="match status" value="1"/>
</dbReference>
<feature type="domain" description="CRAL-TRIO" evidence="2">
    <location>
        <begin position="78"/>
        <end position="254"/>
    </location>
</feature>
<feature type="chain" id="PRO_5035240339" description="CRAL-TRIO domain-containing protein" evidence="1">
    <location>
        <begin position="19"/>
        <end position="254"/>
    </location>
</feature>
<dbReference type="InterPro" id="IPR001251">
    <property type="entry name" value="CRAL-TRIO_dom"/>
</dbReference>
<evidence type="ECO:0000259" key="2">
    <source>
        <dbReference type="PROSITE" id="PS50191"/>
    </source>
</evidence>
<dbReference type="PROSITE" id="PS50191">
    <property type="entry name" value="CRAL_TRIO"/>
    <property type="match status" value="1"/>
</dbReference>
<keyword evidence="1" id="KW-0732">Signal</keyword>
<evidence type="ECO:0000256" key="1">
    <source>
        <dbReference type="SAM" id="SignalP"/>
    </source>
</evidence>
<accession>A0A8J2PNA0</accession>
<dbReference type="AlphaFoldDB" id="A0A8J2PNA0"/>
<dbReference type="OrthoDB" id="203812at2759"/>
<dbReference type="EMBL" id="CAJVCH010553713">
    <property type="protein sequence ID" value="CAG7829995.1"/>
    <property type="molecule type" value="Genomic_DNA"/>
</dbReference>
<reference evidence="3" key="1">
    <citation type="submission" date="2021-06" db="EMBL/GenBank/DDBJ databases">
        <authorList>
            <person name="Hodson N. C."/>
            <person name="Mongue J. A."/>
            <person name="Jaron S. K."/>
        </authorList>
    </citation>
    <scope>NUCLEOTIDE SEQUENCE</scope>
</reference>
<dbReference type="Proteomes" id="UP000708208">
    <property type="component" value="Unassembled WGS sequence"/>
</dbReference>
<feature type="signal peptide" evidence="1">
    <location>
        <begin position="1"/>
        <end position="18"/>
    </location>
</feature>
<proteinExistence type="predicted"/>
<dbReference type="GO" id="GO:0005737">
    <property type="term" value="C:cytoplasm"/>
    <property type="evidence" value="ECO:0007669"/>
    <property type="project" value="TreeGrafter"/>
</dbReference>
<name>A0A8J2PNA0_9HEXA</name>
<sequence length="254" mass="29059">MVLVSIFPLLIILDIVLGQQKKADSILVNPQVSTGNDKEPPMALYAKAYSYMIRSKAFKNYTMEDSISFINQLYHWKAPQELQEKFPYYHAGYDQYDRPVWIGEAGKFDLPGQIRKGPETAHNVTQYLFQAVLRMGESLQAKDTPTKEVREIFGILDWEGFQFTQSLHIPTVNFALNLLHTYHDFLDLGLGHAVMINMNQVTKGLFERIQPALGDSFQKIEFFKSDKAEWMAALQKLLPSNAIPPWYGGSSDFK</sequence>
<organism evidence="3 4">
    <name type="scientific">Allacma fusca</name>
    <dbReference type="NCBI Taxonomy" id="39272"/>
    <lineage>
        <taxon>Eukaryota</taxon>
        <taxon>Metazoa</taxon>
        <taxon>Ecdysozoa</taxon>
        <taxon>Arthropoda</taxon>
        <taxon>Hexapoda</taxon>
        <taxon>Collembola</taxon>
        <taxon>Symphypleona</taxon>
        <taxon>Sminthuridae</taxon>
        <taxon>Allacma</taxon>
    </lineage>
</organism>
<feature type="non-terminal residue" evidence="3">
    <location>
        <position position="1"/>
    </location>
</feature>
<dbReference type="Pfam" id="PF00650">
    <property type="entry name" value="CRAL_TRIO"/>
    <property type="match status" value="1"/>
</dbReference>
<gene>
    <name evidence="3" type="ORF">AFUS01_LOCUS39823</name>
</gene>
<dbReference type="InterPro" id="IPR051064">
    <property type="entry name" value="SEC14/CRAL-TRIO_domain"/>
</dbReference>